<accession>A0A9P1BQ93</accession>
<evidence type="ECO:0000313" key="4">
    <source>
        <dbReference type="Proteomes" id="UP001152797"/>
    </source>
</evidence>
<reference evidence="1" key="1">
    <citation type="submission" date="2022-10" db="EMBL/GenBank/DDBJ databases">
        <authorList>
            <person name="Chen Y."/>
            <person name="Dougan E. K."/>
            <person name="Chan C."/>
            <person name="Rhodes N."/>
            <person name="Thang M."/>
        </authorList>
    </citation>
    <scope>NUCLEOTIDE SEQUENCE</scope>
</reference>
<evidence type="ECO:0000313" key="2">
    <source>
        <dbReference type="EMBL" id="CAL1130772.1"/>
    </source>
</evidence>
<organism evidence="1">
    <name type="scientific">Cladocopium goreaui</name>
    <dbReference type="NCBI Taxonomy" id="2562237"/>
    <lineage>
        <taxon>Eukaryota</taxon>
        <taxon>Sar</taxon>
        <taxon>Alveolata</taxon>
        <taxon>Dinophyceae</taxon>
        <taxon>Suessiales</taxon>
        <taxon>Symbiodiniaceae</taxon>
        <taxon>Cladocopium</taxon>
    </lineage>
</organism>
<dbReference type="EMBL" id="CAMXCT020000339">
    <property type="protein sequence ID" value="CAL1130772.1"/>
    <property type="molecule type" value="Genomic_DNA"/>
</dbReference>
<dbReference type="AlphaFoldDB" id="A0A9P1BQ93"/>
<evidence type="ECO:0000313" key="1">
    <source>
        <dbReference type="EMBL" id="CAI3977397.1"/>
    </source>
</evidence>
<dbReference type="SUPFAM" id="SSF53850">
    <property type="entry name" value="Periplasmic binding protein-like II"/>
    <property type="match status" value="1"/>
</dbReference>
<protein>
    <submittedName>
        <fullName evidence="3">Solute-binding protein family 3/N-terminal domain-containing protein</fullName>
    </submittedName>
</protein>
<dbReference type="EMBL" id="CAMXCT010000339">
    <property type="protein sequence ID" value="CAI3977397.1"/>
    <property type="molecule type" value="Genomic_DNA"/>
</dbReference>
<dbReference type="EMBL" id="CAMXCT030000339">
    <property type="protein sequence ID" value="CAL4764709.1"/>
    <property type="molecule type" value="Genomic_DNA"/>
</dbReference>
<dbReference type="OrthoDB" id="434016at2759"/>
<dbReference type="Proteomes" id="UP001152797">
    <property type="component" value="Unassembled WGS sequence"/>
</dbReference>
<proteinExistence type="predicted"/>
<name>A0A9P1BQ93_9DINO</name>
<evidence type="ECO:0000313" key="3">
    <source>
        <dbReference type="EMBL" id="CAL4764709.1"/>
    </source>
</evidence>
<reference evidence="2" key="2">
    <citation type="submission" date="2024-04" db="EMBL/GenBank/DDBJ databases">
        <authorList>
            <person name="Chen Y."/>
            <person name="Shah S."/>
            <person name="Dougan E. K."/>
            <person name="Thang M."/>
            <person name="Chan C."/>
        </authorList>
    </citation>
    <scope>NUCLEOTIDE SEQUENCE [LARGE SCALE GENOMIC DNA]</scope>
</reference>
<comment type="caution">
    <text evidence="1">The sequence shown here is derived from an EMBL/GenBank/DDBJ whole genome shotgun (WGS) entry which is preliminary data.</text>
</comment>
<gene>
    <name evidence="1" type="ORF">C1SCF055_LOCUS5541</name>
</gene>
<keyword evidence="4" id="KW-1185">Reference proteome</keyword>
<sequence>MGTPPESDFGTEGIGNDIAKGLPSVCDIDVEVTEVRWSDCWGDAVIGDGVATGELHGCMTYTHTFGARNRFCEFSAPILMDNKPAGILVRLDANGKPEVDGNSDLSGLKVVDVVGWAPTADTLALAENKCTKQRFTGFTMVKPTVDTGNANNDALKTLLDGGADAMWVYADQVKSYQCGPGVSPNWDCDMWALFGTKFAYVQTGLFGHAKAGTTLALSKKGSGLAEILNPCIEKFLKTQAYYDICKKHGFEDSCFPNEFFPSSNAATLTWELPTDQLTTTCADGYCPCPAVV</sequence>